<dbReference type="GeneID" id="89511918"/>
<dbReference type="AlphaFoldDB" id="A0A1M5YPF8"/>
<dbReference type="Gene3D" id="3.40.190.10">
    <property type="entry name" value="Periplasmic binding protein-like II"/>
    <property type="match status" value="2"/>
</dbReference>
<proteinExistence type="predicted"/>
<protein>
    <submittedName>
        <fullName evidence="1">Putative aldouronate transport system substrate-binding protein</fullName>
    </submittedName>
</protein>
<dbReference type="Pfam" id="PF13416">
    <property type="entry name" value="SBP_bac_8"/>
    <property type="match status" value="1"/>
</dbReference>
<dbReference type="Proteomes" id="UP000184278">
    <property type="component" value="Unassembled WGS sequence"/>
</dbReference>
<dbReference type="STRING" id="1121131.SAMN02745229_01643"/>
<dbReference type="SUPFAM" id="SSF53850">
    <property type="entry name" value="Periplasmic binding protein-like II"/>
    <property type="match status" value="1"/>
</dbReference>
<evidence type="ECO:0000313" key="2">
    <source>
        <dbReference type="Proteomes" id="UP000184278"/>
    </source>
</evidence>
<dbReference type="OrthoDB" id="362670at2"/>
<evidence type="ECO:0000313" key="1">
    <source>
        <dbReference type="EMBL" id="SHI13754.1"/>
    </source>
</evidence>
<reference evidence="2" key="1">
    <citation type="submission" date="2016-11" db="EMBL/GenBank/DDBJ databases">
        <authorList>
            <person name="Varghese N."/>
            <person name="Submissions S."/>
        </authorList>
    </citation>
    <scope>NUCLEOTIDE SEQUENCE [LARGE SCALE GENOMIC DNA]</scope>
    <source>
        <strain evidence="2">DSM 3071</strain>
    </source>
</reference>
<keyword evidence="2" id="KW-1185">Reference proteome</keyword>
<sequence length="536" mass="61067">MSILFKSSSGKRKISVLVSISIAINMLISGCGKNTPVIEKGSETTTYDEHLDISIAYWQIDKALEGKDSDEVLKKIEEKFNITIVPENITWDDYYSKIELWAENNTLPDIFVGAYRTSNTMGEWAEQGLLHEIPSDLSKYENLSRYMDSPETETCQINGKTYCIFRQTYSEQAETVKDRTILYRWDLAKAAGITKEPENWDEFRDMIQAIIKTDSENTDIKGMTSKDYSMLIAPLFTYSMPLAAVGDSSFYWVSNGEKYVPAIFAGESLGEDALPTWNLVRDMYEEGTIEEDILFTTTSQAEEKFLSGKSAAICIDGGISNTKTYENIGQYWKEMHGHDFFEDVKYLDLLPSIDGNTYYTAWDYAWSETYISSKVSDEKMDRILALYDYLLSEEGTLLSNFGIVDDTYSMDDNGQVTILYDKPSDKYHSLEMFASLVCWNYGNNDGTGFPNLVPDSYVQMDKERVEKARTLEIPPYSYECTKALYESGNGFSIKVKDIFKDVMLSEEPVEDVWNKIIDEYIDAGLLDVIDEVNGML</sequence>
<organism evidence="1 2">
    <name type="scientific">Butyrivibrio fibrisolvens DSM 3071</name>
    <dbReference type="NCBI Taxonomy" id="1121131"/>
    <lineage>
        <taxon>Bacteria</taxon>
        <taxon>Bacillati</taxon>
        <taxon>Bacillota</taxon>
        <taxon>Clostridia</taxon>
        <taxon>Lachnospirales</taxon>
        <taxon>Lachnospiraceae</taxon>
        <taxon>Butyrivibrio</taxon>
    </lineage>
</organism>
<dbReference type="InterPro" id="IPR006059">
    <property type="entry name" value="SBP"/>
</dbReference>
<name>A0A1M5YPF8_BUTFI</name>
<accession>A0A1M5YPF8</accession>
<gene>
    <name evidence="1" type="ORF">SAMN02745229_01643</name>
</gene>
<dbReference type="EMBL" id="FQXK01000012">
    <property type="protein sequence ID" value="SHI13754.1"/>
    <property type="molecule type" value="Genomic_DNA"/>
</dbReference>
<dbReference type="PROSITE" id="PS51257">
    <property type="entry name" value="PROKAR_LIPOPROTEIN"/>
    <property type="match status" value="1"/>
</dbReference>
<dbReference type="RefSeq" id="WP_073386919.1">
    <property type="nucleotide sequence ID" value="NZ_FQXK01000012.1"/>
</dbReference>